<evidence type="ECO:0008006" key="4">
    <source>
        <dbReference type="Google" id="ProtNLM"/>
    </source>
</evidence>
<protein>
    <recommendedName>
        <fullName evidence="4">DUF1700 domain-containing protein</fullName>
    </recommendedName>
</protein>
<feature type="transmembrane region" description="Helical" evidence="1">
    <location>
        <begin position="200"/>
        <end position="219"/>
    </location>
</feature>
<feature type="transmembrane region" description="Helical" evidence="1">
    <location>
        <begin position="225"/>
        <end position="248"/>
    </location>
</feature>
<dbReference type="AlphaFoldDB" id="A0AAE3DIV6"/>
<evidence type="ECO:0000313" key="2">
    <source>
        <dbReference type="EMBL" id="MCC2165450.1"/>
    </source>
</evidence>
<keyword evidence="1" id="KW-1133">Transmembrane helix</keyword>
<evidence type="ECO:0000256" key="1">
    <source>
        <dbReference type="SAM" id="Phobius"/>
    </source>
</evidence>
<sequence length="275" mass="30548">MTRKEFMRQLEYLLQDIPDEEREEAVAYYRDYLEEAGDEGEEEALKEFGSPERVAAIIRSDLNGNLEDGGSFTESGYEDERFRDPNTQMTEHKDLPDAIDVEWTEHQDEKKISGGADAYENSRFHDFSDLNEEKESNSADSISPKERRKRFLKVGIIIAILAVLSPLAIGTGSVFMSIVLASVLSVVAILIGVGALTITAFVGAVICFVWGIGTSFIHIGAGIVVIGAGLLSLGLGLIGFVISWLLYLHFMPWCIRGIVNWISRILHGERRYAGQ</sequence>
<feature type="transmembrane region" description="Helical" evidence="1">
    <location>
        <begin position="151"/>
        <end position="169"/>
    </location>
</feature>
<keyword evidence="1" id="KW-0472">Membrane</keyword>
<name>A0AAE3DIV6_9FIRM</name>
<evidence type="ECO:0000313" key="3">
    <source>
        <dbReference type="Proteomes" id="UP001198962"/>
    </source>
</evidence>
<comment type="caution">
    <text evidence="2">The sequence shown here is derived from an EMBL/GenBank/DDBJ whole genome shotgun (WGS) entry which is preliminary data.</text>
</comment>
<dbReference type="InterPro" id="IPR036259">
    <property type="entry name" value="MFS_trans_sf"/>
</dbReference>
<keyword evidence="3" id="KW-1185">Reference proteome</keyword>
<keyword evidence="1" id="KW-0812">Transmembrane</keyword>
<dbReference type="EMBL" id="JAJEPU010000036">
    <property type="protein sequence ID" value="MCC2165450.1"/>
    <property type="molecule type" value="Genomic_DNA"/>
</dbReference>
<accession>A0AAE3DIV6</accession>
<gene>
    <name evidence="2" type="ORF">LKD32_11315</name>
</gene>
<proteinExistence type="predicted"/>
<dbReference type="Proteomes" id="UP001198962">
    <property type="component" value="Unassembled WGS sequence"/>
</dbReference>
<organism evidence="2 3">
    <name type="scientific">Brotaphodocola catenula</name>
    <dbReference type="NCBI Taxonomy" id="2885361"/>
    <lineage>
        <taxon>Bacteria</taxon>
        <taxon>Bacillati</taxon>
        <taxon>Bacillota</taxon>
        <taxon>Clostridia</taxon>
        <taxon>Lachnospirales</taxon>
        <taxon>Lachnospiraceae</taxon>
        <taxon>Brotaphodocola</taxon>
    </lineage>
</organism>
<dbReference type="Pfam" id="PF22564">
    <property type="entry name" value="HAAS"/>
    <property type="match status" value="1"/>
</dbReference>
<reference evidence="2" key="1">
    <citation type="submission" date="2021-10" db="EMBL/GenBank/DDBJ databases">
        <title>Anaerobic single-cell dispensing facilitates the cultivation of human gut bacteria.</title>
        <authorList>
            <person name="Afrizal A."/>
        </authorList>
    </citation>
    <scope>NUCLEOTIDE SEQUENCE</scope>
    <source>
        <strain evidence="2">CLA-AA-H274</strain>
    </source>
</reference>
<dbReference type="SUPFAM" id="SSF103473">
    <property type="entry name" value="MFS general substrate transporter"/>
    <property type="match status" value="1"/>
</dbReference>
<dbReference type="RefSeq" id="WP_177976853.1">
    <property type="nucleotide sequence ID" value="NZ_JAJEPU010000036.1"/>
</dbReference>